<reference evidence="1 2" key="1">
    <citation type="submission" date="2016-10" db="EMBL/GenBank/DDBJ databases">
        <authorList>
            <person name="de Groot N.N."/>
        </authorList>
    </citation>
    <scope>NUCLEOTIDE SEQUENCE [LARGE SCALE GENOMIC DNA]</scope>
    <source>
        <strain evidence="1 2">Calf135</strain>
    </source>
</reference>
<dbReference type="RefSeq" id="WP_091976150.1">
    <property type="nucleotide sequence ID" value="NZ_FODF01000030.1"/>
</dbReference>
<name>A0A1H8KFK7_9FIRM</name>
<proteinExistence type="predicted"/>
<sequence length="80" mass="9112">MARIRIKNTGVEFDITAIGTETARISYNESVNCNIPAYYIQNKDITPGCYQGNNYISKDELDYWLDNGEAEIVNNNFDPI</sequence>
<evidence type="ECO:0000313" key="2">
    <source>
        <dbReference type="Proteomes" id="UP000199512"/>
    </source>
</evidence>
<keyword evidence="2" id="KW-1185">Reference proteome</keyword>
<dbReference type="EMBL" id="FODF01000030">
    <property type="protein sequence ID" value="SEN91763.1"/>
    <property type="molecule type" value="Genomic_DNA"/>
</dbReference>
<dbReference type="Proteomes" id="UP000199512">
    <property type="component" value="Unassembled WGS sequence"/>
</dbReference>
<dbReference type="STRING" id="215200.SAMN05216454_1301"/>
<accession>A0A1H8KFK7</accession>
<evidence type="ECO:0000313" key="1">
    <source>
        <dbReference type="EMBL" id="SEN91763.1"/>
    </source>
</evidence>
<organism evidence="1 2">
    <name type="scientific">Peptostreptococcus russellii</name>
    <dbReference type="NCBI Taxonomy" id="215200"/>
    <lineage>
        <taxon>Bacteria</taxon>
        <taxon>Bacillati</taxon>
        <taxon>Bacillota</taxon>
        <taxon>Clostridia</taxon>
        <taxon>Peptostreptococcales</taxon>
        <taxon>Peptostreptococcaceae</taxon>
        <taxon>Peptostreptococcus</taxon>
    </lineage>
</organism>
<protein>
    <submittedName>
        <fullName evidence="1">Uncharacterized protein</fullName>
    </submittedName>
</protein>
<dbReference type="AlphaFoldDB" id="A0A1H8KFK7"/>
<gene>
    <name evidence="1" type="ORF">SAMN05216454_1301</name>
</gene>